<dbReference type="EMBL" id="BAAASL010000003">
    <property type="protein sequence ID" value="GAA2710254.1"/>
    <property type="molecule type" value="Genomic_DNA"/>
</dbReference>
<evidence type="ECO:0000313" key="3">
    <source>
        <dbReference type="Proteomes" id="UP001500886"/>
    </source>
</evidence>
<evidence type="ECO:0000256" key="1">
    <source>
        <dbReference type="SAM" id="MobiDB-lite"/>
    </source>
</evidence>
<proteinExistence type="predicted"/>
<comment type="caution">
    <text evidence="2">The sequence shown here is derived from an EMBL/GenBank/DDBJ whole genome shotgun (WGS) entry which is preliminary data.</text>
</comment>
<keyword evidence="3" id="KW-1185">Reference proteome</keyword>
<dbReference type="Proteomes" id="UP001500886">
    <property type="component" value="Unassembled WGS sequence"/>
</dbReference>
<organism evidence="2 3">
    <name type="scientific">Streptomyces luteosporeus</name>
    <dbReference type="NCBI Taxonomy" id="173856"/>
    <lineage>
        <taxon>Bacteria</taxon>
        <taxon>Bacillati</taxon>
        <taxon>Actinomycetota</taxon>
        <taxon>Actinomycetes</taxon>
        <taxon>Kitasatosporales</taxon>
        <taxon>Streptomycetaceae</taxon>
        <taxon>Streptomyces</taxon>
    </lineage>
</organism>
<accession>A0ABP6G0K9</accession>
<name>A0ABP6G0K9_9ACTN</name>
<sequence length="172" mass="18457">MPGPLREVRARLFVAEGQYVIVGDVERVPGIRQPVATGVVVTAPDGALLLPGMNTGDIWVRAETWAAAPPLELAGWDDVVEVSYAATTEARLCEGGGRAHEALPDLAWDGPGTYRLRVSTRGRDAGAAADWLDDDEEPVEEHRIQSWPAPASPPVVHKATDELGAYWRSTPG</sequence>
<gene>
    <name evidence="2" type="ORF">GCM10010315_09780</name>
</gene>
<dbReference type="RefSeq" id="WP_344433447.1">
    <property type="nucleotide sequence ID" value="NZ_BAAASL010000003.1"/>
</dbReference>
<protein>
    <submittedName>
        <fullName evidence="2">Uncharacterized protein</fullName>
    </submittedName>
</protein>
<reference evidence="3" key="1">
    <citation type="journal article" date="2019" name="Int. J. Syst. Evol. Microbiol.">
        <title>The Global Catalogue of Microorganisms (GCM) 10K type strain sequencing project: providing services to taxonomists for standard genome sequencing and annotation.</title>
        <authorList>
            <consortium name="The Broad Institute Genomics Platform"/>
            <consortium name="The Broad Institute Genome Sequencing Center for Infectious Disease"/>
            <person name="Wu L."/>
            <person name="Ma J."/>
        </authorList>
    </citation>
    <scope>NUCLEOTIDE SEQUENCE [LARGE SCALE GENOMIC DNA]</scope>
    <source>
        <strain evidence="3">JCM 4542</strain>
    </source>
</reference>
<evidence type="ECO:0000313" key="2">
    <source>
        <dbReference type="EMBL" id="GAA2710254.1"/>
    </source>
</evidence>
<feature type="region of interest" description="Disordered" evidence="1">
    <location>
        <begin position="134"/>
        <end position="156"/>
    </location>
</feature>